<evidence type="ECO:0000256" key="3">
    <source>
        <dbReference type="ARBA" id="ARBA00022816"/>
    </source>
</evidence>
<dbReference type="InParanoid" id="A0A409YXH5"/>
<sequence>MKRQAEKQLIKGDDDIEIEEDSPSQGGFKKADDAVLATRVIRGLPKRAGARAPQDTQSNTTTATTTTTTASSSIFSSTSSFASGSFKFEPSTSGPPSTSAFNSSPFPGFGLNKPTTPAADKPSTNSFMSSPFSNPTAPSASTNSGFTFTPTPSVPNMSPTATSTSKAFAASLSSSGNPFGLSSAAAPTPSSSKAPMTNGSSGSATQKYYMDLRGLNVSFLSAASKKVEEDPFFDLAQLHEQYKSFRTKIQEDFDKAGMNNSSTQMETAFTAAAQPPKVSAPAPPTSFVGFGAFKAPQSSAPSTGDAKASPFDFKSSTSSSSNAPNPFAPTNDSKPSNSPFGSSAFPSAPSASTSSPFSLGDSSKPTTSPSANPFGGFGTTTPSTGFTFGASPQPTSTAPKPLFGSSSTPLSFGSTSSTPSSSNIFGKPENKDTSAQQSPFGKAAIKSPVHFTFGSSPSPAPTDSGSAKPHTEGTDGAFGDKAPEDENSERATPAEGDGGAEAQPALFATNPHDEEGEGEENEETVHSIRSKVLRFDNNKWVSYGIGLLKVKKDKDSEARRLLMRNSSTGNVVLNFRLYAGLKLTQDTDQPNTLKFIGHEGGVSQPYSVKVKTKENAAELKSILEREIAFVKAKEET</sequence>
<dbReference type="EMBL" id="NHYE01000021">
    <property type="protein sequence ID" value="PPR07701.1"/>
    <property type="molecule type" value="Genomic_DNA"/>
</dbReference>
<evidence type="ECO:0000256" key="5">
    <source>
        <dbReference type="ARBA" id="ARBA00023010"/>
    </source>
</evidence>
<dbReference type="Pfam" id="PF00638">
    <property type="entry name" value="Ran_BP1"/>
    <property type="match status" value="1"/>
</dbReference>
<evidence type="ECO:0000256" key="6">
    <source>
        <dbReference type="ARBA" id="ARBA00023132"/>
    </source>
</evidence>
<dbReference type="OrthoDB" id="185618at2759"/>
<dbReference type="PANTHER" id="PTHR38697">
    <property type="entry name" value="NUCLEAR PORE COMPLEX PROTEIN SIMILAR TO S. CEREVISIAE NUP2 (EUROFUNG)"/>
    <property type="match status" value="1"/>
</dbReference>
<dbReference type="PROSITE" id="PS50196">
    <property type="entry name" value="RANBD1"/>
    <property type="match status" value="1"/>
</dbReference>
<comment type="caution">
    <text evidence="10">The sequence shown here is derived from an EMBL/GenBank/DDBJ whole genome shotgun (WGS) entry which is preliminary data.</text>
</comment>
<feature type="region of interest" description="Disordered" evidence="8">
    <location>
        <begin position="1"/>
        <end position="204"/>
    </location>
</feature>
<dbReference type="SUPFAM" id="SSF50729">
    <property type="entry name" value="PH domain-like"/>
    <property type="match status" value="1"/>
</dbReference>
<dbReference type="STRING" id="231916.A0A409YXH5"/>
<dbReference type="InterPro" id="IPR053074">
    <property type="entry name" value="NPC_Nucleoporin"/>
</dbReference>
<evidence type="ECO:0000256" key="4">
    <source>
        <dbReference type="ARBA" id="ARBA00022927"/>
    </source>
</evidence>
<accession>A0A409YXH5</accession>
<feature type="region of interest" description="Disordered" evidence="8">
    <location>
        <begin position="272"/>
        <end position="525"/>
    </location>
</feature>
<keyword evidence="5" id="KW-0811">Translocation</keyword>
<keyword evidence="6" id="KW-0906">Nuclear pore complex</keyword>
<keyword evidence="2" id="KW-0813">Transport</keyword>
<feature type="compositionally biased region" description="Polar residues" evidence="8">
    <location>
        <begin position="360"/>
        <end position="371"/>
    </location>
</feature>
<dbReference type="SMART" id="SM00160">
    <property type="entry name" value="RanBD"/>
    <property type="match status" value="1"/>
</dbReference>
<feature type="compositionally biased region" description="Low complexity" evidence="8">
    <location>
        <begin position="182"/>
        <end position="195"/>
    </location>
</feature>
<feature type="compositionally biased region" description="Basic and acidic residues" evidence="8">
    <location>
        <begin position="1"/>
        <end position="13"/>
    </location>
</feature>
<dbReference type="Gene3D" id="2.30.29.30">
    <property type="entry name" value="Pleckstrin-homology domain (PH domain)/Phosphotyrosine-binding domain (PTB)"/>
    <property type="match status" value="1"/>
</dbReference>
<dbReference type="FunCoup" id="A0A409YXH5">
    <property type="interactions" value="101"/>
</dbReference>
<keyword evidence="3" id="KW-0509">mRNA transport</keyword>
<evidence type="ECO:0000256" key="7">
    <source>
        <dbReference type="ARBA" id="ARBA00023242"/>
    </source>
</evidence>
<feature type="compositionally biased region" description="Low complexity" evidence="8">
    <location>
        <begin position="158"/>
        <end position="175"/>
    </location>
</feature>
<feature type="compositionally biased region" description="Low complexity" evidence="8">
    <location>
        <begin position="308"/>
        <end position="358"/>
    </location>
</feature>
<evidence type="ECO:0000313" key="10">
    <source>
        <dbReference type="EMBL" id="PPR07701.1"/>
    </source>
</evidence>
<name>A0A409YXH5_9AGAR</name>
<feature type="compositionally biased region" description="Low complexity" evidence="8">
    <location>
        <begin position="401"/>
        <end position="422"/>
    </location>
</feature>
<keyword evidence="11" id="KW-1185">Reference proteome</keyword>
<dbReference type="GO" id="GO:0005643">
    <property type="term" value="C:nuclear pore"/>
    <property type="evidence" value="ECO:0007669"/>
    <property type="project" value="UniProtKB-SubCell"/>
</dbReference>
<dbReference type="GO" id="GO:0051028">
    <property type="term" value="P:mRNA transport"/>
    <property type="evidence" value="ECO:0007669"/>
    <property type="project" value="UniProtKB-KW"/>
</dbReference>
<protein>
    <recommendedName>
        <fullName evidence="9">RanBD1 domain-containing protein</fullName>
    </recommendedName>
</protein>
<feature type="compositionally biased region" description="Polar residues" evidence="8">
    <location>
        <begin position="453"/>
        <end position="465"/>
    </location>
</feature>
<evidence type="ECO:0000256" key="1">
    <source>
        <dbReference type="ARBA" id="ARBA00004567"/>
    </source>
</evidence>
<keyword evidence="7" id="KW-0539">Nucleus</keyword>
<proteinExistence type="predicted"/>
<feature type="compositionally biased region" description="Low complexity" evidence="8">
    <location>
        <begin position="58"/>
        <end position="86"/>
    </location>
</feature>
<dbReference type="Pfam" id="PF08911">
    <property type="entry name" value="NUP50"/>
    <property type="match status" value="1"/>
</dbReference>
<dbReference type="InterPro" id="IPR011993">
    <property type="entry name" value="PH-like_dom_sf"/>
</dbReference>
<dbReference type="AlphaFoldDB" id="A0A409YXH5"/>
<evidence type="ECO:0000256" key="2">
    <source>
        <dbReference type="ARBA" id="ARBA00022448"/>
    </source>
</evidence>
<feature type="domain" description="RanBD1" evidence="9">
    <location>
        <begin position="501"/>
        <end position="632"/>
    </location>
</feature>
<comment type="subcellular location">
    <subcellularLocation>
        <location evidence="1">Nucleus</location>
        <location evidence="1">Nuclear pore complex</location>
    </subcellularLocation>
</comment>
<evidence type="ECO:0000313" key="11">
    <source>
        <dbReference type="Proteomes" id="UP000284706"/>
    </source>
</evidence>
<dbReference type="Proteomes" id="UP000284706">
    <property type="component" value="Unassembled WGS sequence"/>
</dbReference>
<keyword evidence="4" id="KW-0653">Protein transport</keyword>
<reference evidence="10 11" key="1">
    <citation type="journal article" date="2018" name="Evol. Lett.">
        <title>Horizontal gene cluster transfer increased hallucinogenic mushroom diversity.</title>
        <authorList>
            <person name="Reynolds H.T."/>
            <person name="Vijayakumar V."/>
            <person name="Gluck-Thaler E."/>
            <person name="Korotkin H.B."/>
            <person name="Matheny P.B."/>
            <person name="Slot J.C."/>
        </authorList>
    </citation>
    <scope>NUCLEOTIDE SEQUENCE [LARGE SCALE GENOMIC DNA]</scope>
    <source>
        <strain evidence="10 11">SRW20</strain>
    </source>
</reference>
<dbReference type="PANTHER" id="PTHR38697:SF1">
    <property type="entry name" value="NUCLEAR PORE COMPLEX PROTEIN SIMILAR TO S. CEREVISIAE NUP2 (EUROFUNG)"/>
    <property type="match status" value="1"/>
</dbReference>
<dbReference type="InterPro" id="IPR000156">
    <property type="entry name" value="Ran_bind_dom"/>
</dbReference>
<evidence type="ECO:0000256" key="8">
    <source>
        <dbReference type="SAM" id="MobiDB-lite"/>
    </source>
</evidence>
<evidence type="ECO:0000259" key="9">
    <source>
        <dbReference type="PROSITE" id="PS50196"/>
    </source>
</evidence>
<feature type="compositionally biased region" description="Polar residues" evidence="8">
    <location>
        <begin position="90"/>
        <end position="105"/>
    </location>
</feature>
<organism evidence="10 11">
    <name type="scientific">Gymnopilus dilepis</name>
    <dbReference type="NCBI Taxonomy" id="231916"/>
    <lineage>
        <taxon>Eukaryota</taxon>
        <taxon>Fungi</taxon>
        <taxon>Dikarya</taxon>
        <taxon>Basidiomycota</taxon>
        <taxon>Agaricomycotina</taxon>
        <taxon>Agaricomycetes</taxon>
        <taxon>Agaricomycetidae</taxon>
        <taxon>Agaricales</taxon>
        <taxon>Agaricineae</taxon>
        <taxon>Hymenogastraceae</taxon>
        <taxon>Gymnopilus</taxon>
    </lineage>
</organism>
<feature type="compositionally biased region" description="Low complexity" evidence="8">
    <location>
        <begin position="379"/>
        <end position="389"/>
    </location>
</feature>
<dbReference type="GO" id="GO:0015031">
    <property type="term" value="P:protein transport"/>
    <property type="evidence" value="ECO:0007669"/>
    <property type="project" value="UniProtKB-KW"/>
</dbReference>
<gene>
    <name evidence="10" type="ORF">CVT26_003724</name>
</gene>
<feature type="compositionally biased region" description="Polar residues" evidence="8">
    <location>
        <begin position="122"/>
        <end position="157"/>
    </location>
</feature>
<dbReference type="CDD" id="cd13170">
    <property type="entry name" value="RanBD_NUP50"/>
    <property type="match status" value="1"/>
</dbReference>
<dbReference type="InterPro" id="IPR015007">
    <property type="entry name" value="NUP2/50/61"/>
</dbReference>